<dbReference type="GeneID" id="5028347"/>
<dbReference type="OMA" id="YDINSAH"/>
<dbReference type="AlphaFoldDB" id="A0CWJ8"/>
<dbReference type="Proteomes" id="UP000000600">
    <property type="component" value="Unassembled WGS sequence"/>
</dbReference>
<name>A0CWJ8_PARTE</name>
<organism evidence="2 3">
    <name type="scientific">Paramecium tetraurelia</name>
    <dbReference type="NCBI Taxonomy" id="5888"/>
    <lineage>
        <taxon>Eukaryota</taxon>
        <taxon>Sar</taxon>
        <taxon>Alveolata</taxon>
        <taxon>Ciliophora</taxon>
        <taxon>Intramacronucleata</taxon>
        <taxon>Oligohymenophorea</taxon>
        <taxon>Peniculida</taxon>
        <taxon>Parameciidae</taxon>
        <taxon>Paramecium</taxon>
    </lineage>
</organism>
<reference evidence="2 3" key="1">
    <citation type="journal article" date="2006" name="Nature">
        <title>Global trends of whole-genome duplications revealed by the ciliate Paramecium tetraurelia.</title>
        <authorList>
            <consortium name="Genoscope"/>
            <person name="Aury J.-M."/>
            <person name="Jaillon O."/>
            <person name="Duret L."/>
            <person name="Noel B."/>
            <person name="Jubin C."/>
            <person name="Porcel B.M."/>
            <person name="Segurens B."/>
            <person name="Daubin V."/>
            <person name="Anthouard V."/>
            <person name="Aiach N."/>
            <person name="Arnaiz O."/>
            <person name="Billaut A."/>
            <person name="Beisson J."/>
            <person name="Blanc I."/>
            <person name="Bouhouche K."/>
            <person name="Camara F."/>
            <person name="Duharcourt S."/>
            <person name="Guigo R."/>
            <person name="Gogendeau D."/>
            <person name="Katinka M."/>
            <person name="Keller A.-M."/>
            <person name="Kissmehl R."/>
            <person name="Klotz C."/>
            <person name="Koll F."/>
            <person name="Le Moue A."/>
            <person name="Lepere C."/>
            <person name="Malinsky S."/>
            <person name="Nowacki M."/>
            <person name="Nowak J.K."/>
            <person name="Plattner H."/>
            <person name="Poulain J."/>
            <person name="Ruiz F."/>
            <person name="Serrano V."/>
            <person name="Zagulski M."/>
            <person name="Dessen P."/>
            <person name="Betermier M."/>
            <person name="Weissenbach J."/>
            <person name="Scarpelli C."/>
            <person name="Schachter V."/>
            <person name="Sperling L."/>
            <person name="Meyer E."/>
            <person name="Cohen J."/>
            <person name="Wincker P."/>
        </authorList>
    </citation>
    <scope>NUCLEOTIDE SEQUENCE [LARGE SCALE GENOMIC DNA]</scope>
    <source>
        <strain evidence="2 3">Stock d4-2</strain>
    </source>
</reference>
<keyword evidence="1" id="KW-0175">Coiled coil</keyword>
<evidence type="ECO:0000256" key="1">
    <source>
        <dbReference type="SAM" id="Coils"/>
    </source>
</evidence>
<evidence type="ECO:0000313" key="3">
    <source>
        <dbReference type="Proteomes" id="UP000000600"/>
    </source>
</evidence>
<evidence type="ECO:0000313" key="2">
    <source>
        <dbReference type="EMBL" id="CAK75165.1"/>
    </source>
</evidence>
<feature type="coiled-coil region" evidence="1">
    <location>
        <begin position="474"/>
        <end position="504"/>
    </location>
</feature>
<dbReference type="eggNOG" id="ENOG502SM8H">
    <property type="taxonomic scope" value="Eukaryota"/>
</dbReference>
<feature type="coiled-coil region" evidence="1">
    <location>
        <begin position="131"/>
        <end position="175"/>
    </location>
</feature>
<feature type="coiled-coil region" evidence="1">
    <location>
        <begin position="65"/>
        <end position="92"/>
    </location>
</feature>
<sequence length="581" mass="69634">MQLFWSKRGIKKAIDIINNAVINFIILYMSIKQKLYQTWHRFLQTNFNSYLRSAPTPGKQRLYKHVDIQNEFDKYEKERRKQRLQLIEYKNKLKKRVLEKEIALIKQFESSQIDFVSTNASLENSNISKDVTMDEQRRQSLLKELEEINNQLTQIDKEKEELKILENDIAVLEPNMVILRGIEKKTVLTMINYIEFQHRHVSGLVLNPETMKNIETVHYHVMNNLPIQREKLYEVVPELFQEEIGELDEHKQRLIQENRPTLDVQETSVIQIIEKSRIPESDDPIVTLLNEQREMMMFVYNKCVIFCNKYDDWIEMKLKQGFPDIDAIIENLLLRKDLSGIDLEVYEGYKELEKINDDYHNLLELNKIKIRKEQNKLEMPPFVESHELLRRVWTEKWEAHVKNSLDFSESILIPHNTYESKLDKVLADYKKQDIQDLIEQSNQALKEKLGGDQPVQYYDRKEKDLNLVKQIQILGDVMHQIPSHEEELKELQKKAEQFDKLQIDDKTQIYKSEEGRILLTELPKVLHLNNKDPKQYNLLFWAEHFNIEPQKLRNIFNFIHYPILEQQNKEEKQKILKFIYQ</sequence>
<gene>
    <name evidence="2" type="ORF">GSPATT00001368001</name>
</gene>
<proteinExistence type="predicted"/>
<dbReference type="KEGG" id="ptm:GSPATT00001368001"/>
<dbReference type="OrthoDB" id="312289at2759"/>
<dbReference type="HOGENOM" id="CLU_493024_0_0_1"/>
<dbReference type="RefSeq" id="XP_001442562.1">
    <property type="nucleotide sequence ID" value="XM_001442525.1"/>
</dbReference>
<dbReference type="InParanoid" id="A0CWJ8"/>
<keyword evidence="3" id="KW-1185">Reference proteome</keyword>
<protein>
    <submittedName>
        <fullName evidence="2">Uncharacterized protein</fullName>
    </submittedName>
</protein>
<accession>A0CWJ8</accession>
<dbReference type="EMBL" id="CT868207">
    <property type="protein sequence ID" value="CAK75165.1"/>
    <property type="molecule type" value="Genomic_DNA"/>
</dbReference>